<dbReference type="InterPro" id="IPR029144">
    <property type="entry name" value="Thr_synth_N"/>
</dbReference>
<dbReference type="InterPro" id="IPR037158">
    <property type="entry name" value="Thr_synth_N_sf"/>
</dbReference>
<comment type="caution">
    <text evidence="15">The sequence shown here is derived from an EMBL/GenBank/DDBJ whole genome shotgun (WGS) entry which is preliminary data.</text>
</comment>
<organism evidence="15 16">
    <name type="scientific">Segnochrobactrum spirostomi</name>
    <dbReference type="NCBI Taxonomy" id="2608987"/>
    <lineage>
        <taxon>Bacteria</taxon>
        <taxon>Pseudomonadati</taxon>
        <taxon>Pseudomonadota</taxon>
        <taxon>Alphaproteobacteria</taxon>
        <taxon>Hyphomicrobiales</taxon>
        <taxon>Segnochrobactraceae</taxon>
        <taxon>Segnochrobactrum</taxon>
    </lineage>
</organism>
<gene>
    <name evidence="15" type="ORF">F0357_14940</name>
</gene>
<dbReference type="CDD" id="cd01560">
    <property type="entry name" value="Thr-synth_2"/>
    <property type="match status" value="1"/>
</dbReference>
<keyword evidence="6" id="KW-0028">Amino-acid biosynthesis</keyword>
<keyword evidence="9 15" id="KW-0456">Lyase</keyword>
<dbReference type="SUPFAM" id="SSF53686">
    <property type="entry name" value="Tryptophan synthase beta subunit-like PLP-dependent enzymes"/>
    <property type="match status" value="1"/>
</dbReference>
<dbReference type="PROSITE" id="PS00165">
    <property type="entry name" value="DEHYDRATASE_SER_THR"/>
    <property type="match status" value="1"/>
</dbReference>
<evidence type="ECO:0000256" key="11">
    <source>
        <dbReference type="NCBIfam" id="TIGR00260"/>
    </source>
</evidence>
<evidence type="ECO:0000259" key="13">
    <source>
        <dbReference type="Pfam" id="PF00291"/>
    </source>
</evidence>
<dbReference type="Gene3D" id="3.90.1380.10">
    <property type="entry name" value="Threonine synthase, N-terminal domain"/>
    <property type="match status" value="1"/>
</dbReference>
<evidence type="ECO:0000256" key="6">
    <source>
        <dbReference type="ARBA" id="ARBA00022605"/>
    </source>
</evidence>
<keyword evidence="7" id="KW-0791">Threonine biosynthesis</keyword>
<keyword evidence="16" id="KW-1185">Reference proteome</keyword>
<evidence type="ECO:0000313" key="15">
    <source>
        <dbReference type="EMBL" id="MQT13910.1"/>
    </source>
</evidence>
<dbReference type="RefSeq" id="WP_153483494.1">
    <property type="nucleotide sequence ID" value="NZ_VWNA01000001.1"/>
</dbReference>
<evidence type="ECO:0000256" key="7">
    <source>
        <dbReference type="ARBA" id="ARBA00022697"/>
    </source>
</evidence>
<evidence type="ECO:0000256" key="2">
    <source>
        <dbReference type="ARBA" id="ARBA00004979"/>
    </source>
</evidence>
<dbReference type="Pfam" id="PF14821">
    <property type="entry name" value="Thr_synth_N"/>
    <property type="match status" value="1"/>
</dbReference>
<evidence type="ECO:0000256" key="8">
    <source>
        <dbReference type="ARBA" id="ARBA00022898"/>
    </source>
</evidence>
<evidence type="ECO:0000256" key="1">
    <source>
        <dbReference type="ARBA" id="ARBA00001933"/>
    </source>
</evidence>
<evidence type="ECO:0000256" key="4">
    <source>
        <dbReference type="ARBA" id="ARBA00013028"/>
    </source>
</evidence>
<dbReference type="InterPro" id="IPR004450">
    <property type="entry name" value="Thr_synthase-like"/>
</dbReference>
<dbReference type="NCBIfam" id="TIGR00260">
    <property type="entry name" value="thrC"/>
    <property type="match status" value="1"/>
</dbReference>
<proteinExistence type="inferred from homology"/>
<evidence type="ECO:0000259" key="14">
    <source>
        <dbReference type="Pfam" id="PF14821"/>
    </source>
</evidence>
<evidence type="ECO:0000313" key="16">
    <source>
        <dbReference type="Proteomes" id="UP000332515"/>
    </source>
</evidence>
<dbReference type="InterPro" id="IPR000634">
    <property type="entry name" value="Ser/Thr_deHydtase_PyrdxlP-BS"/>
</dbReference>
<dbReference type="AlphaFoldDB" id="A0A6A7Y454"/>
<dbReference type="InterPro" id="IPR051166">
    <property type="entry name" value="Threonine_Synthase"/>
</dbReference>
<dbReference type="GO" id="GO:0009088">
    <property type="term" value="P:threonine biosynthetic process"/>
    <property type="evidence" value="ECO:0007669"/>
    <property type="project" value="UniProtKB-UniRule"/>
</dbReference>
<dbReference type="GO" id="GO:0004795">
    <property type="term" value="F:threonine synthase activity"/>
    <property type="evidence" value="ECO:0007669"/>
    <property type="project" value="UniProtKB-UniRule"/>
</dbReference>
<dbReference type="EMBL" id="VWNA01000001">
    <property type="protein sequence ID" value="MQT13910.1"/>
    <property type="molecule type" value="Genomic_DNA"/>
</dbReference>
<dbReference type="PANTHER" id="PTHR42690:SF1">
    <property type="entry name" value="THREONINE SYNTHASE-LIKE 2"/>
    <property type="match status" value="1"/>
</dbReference>
<evidence type="ECO:0000256" key="12">
    <source>
        <dbReference type="PIRSR" id="PIRSR604450-51"/>
    </source>
</evidence>
<dbReference type="GO" id="GO:0030170">
    <property type="term" value="F:pyridoxal phosphate binding"/>
    <property type="evidence" value="ECO:0007669"/>
    <property type="project" value="InterPro"/>
</dbReference>
<reference evidence="15 16" key="1">
    <citation type="submission" date="2019-09" db="EMBL/GenBank/DDBJ databases">
        <title>Segnochrobactrum spirostomi gen. nov., sp. nov., isolated from the ciliate Spirostomum cf. yagiui and description of a novel family, Segnochrobactraceae fam. nov. within the order Rhizobiales of the class Alphaproteobacteria.</title>
        <authorList>
            <person name="Akter S."/>
            <person name="Shazib S.U.A."/>
            <person name="Shin M.K."/>
        </authorList>
    </citation>
    <scope>NUCLEOTIDE SEQUENCE [LARGE SCALE GENOMIC DNA]</scope>
    <source>
        <strain evidence="15 16">Sp-1</strain>
    </source>
</reference>
<dbReference type="Pfam" id="PF00291">
    <property type="entry name" value="PALP"/>
    <property type="match status" value="1"/>
</dbReference>
<dbReference type="UniPathway" id="UPA00050">
    <property type="reaction ID" value="UER00065"/>
</dbReference>
<dbReference type="InterPro" id="IPR036052">
    <property type="entry name" value="TrpB-like_PALP_sf"/>
</dbReference>
<keyword evidence="8 12" id="KW-0663">Pyridoxal phosphate</keyword>
<sequence length="468" mass="49592">MRYVSTRGQAPALGFLDVLVAGLARDGGLYVPETWPTLADVEIADFAGRPYAEVAHAVIRRFVDGEIEDAALYEMIEAAYAGFGHRAVAPLVQIGPGHFLLELFHGPTLAFKDVAMQLLARLMEHALARTGAAATIIGATSGDTGASAIEAFRGRAGVDVVILFPEGRVSPVQQRQMTTVADANVHALALAGTFDDAQAIVKGLFNDHAFRDRTALAGVNSINWARIVAQVVYYFTAAVALGAPHRPVSFTVPTGNFGDIFAGYVAKRMGLPIAALNVATNVNDILARTLETGRYEVRGVTPSTSPSMDIQVSSNFERLLFEALGRDGAAVRGLMGSLSQSGAFTVPPAAFADIRAAFGAGRCDIEGTRDTIARVLAETGTLIDPHTAVGVAVAERLIDRSVPMVTLATAHPAKFPDAVFEATGVRPALPPRLADLMERPERVTRLPAEQAAVARFIEAQSRAVRAEA</sequence>
<dbReference type="EC" id="4.2.3.1" evidence="4 11"/>
<evidence type="ECO:0000256" key="9">
    <source>
        <dbReference type="ARBA" id="ARBA00023239"/>
    </source>
</evidence>
<comment type="pathway">
    <text evidence="2">Amino-acid biosynthesis; L-threonine biosynthesis; L-threonine from L-aspartate: step 5/5.</text>
</comment>
<dbReference type="Gene3D" id="3.40.50.1100">
    <property type="match status" value="2"/>
</dbReference>
<feature type="domain" description="Tryptophan synthase beta chain-like PALP" evidence="13">
    <location>
        <begin position="101"/>
        <end position="329"/>
    </location>
</feature>
<name>A0A6A7Y454_9HYPH</name>
<comment type="cofactor">
    <cofactor evidence="1 12">
        <name>pyridoxal 5'-phosphate</name>
        <dbReference type="ChEBI" id="CHEBI:597326"/>
    </cofactor>
</comment>
<comment type="catalytic activity">
    <reaction evidence="10">
        <text>O-phospho-L-homoserine + H2O = L-threonine + phosphate</text>
        <dbReference type="Rhea" id="RHEA:10840"/>
        <dbReference type="ChEBI" id="CHEBI:15377"/>
        <dbReference type="ChEBI" id="CHEBI:43474"/>
        <dbReference type="ChEBI" id="CHEBI:57590"/>
        <dbReference type="ChEBI" id="CHEBI:57926"/>
        <dbReference type="EC" id="4.2.3.1"/>
    </reaction>
</comment>
<dbReference type="Proteomes" id="UP000332515">
    <property type="component" value="Unassembled WGS sequence"/>
</dbReference>
<dbReference type="InterPro" id="IPR001926">
    <property type="entry name" value="TrpB-like_PALP"/>
</dbReference>
<evidence type="ECO:0000256" key="5">
    <source>
        <dbReference type="ARBA" id="ARBA00018679"/>
    </source>
</evidence>
<dbReference type="PANTHER" id="PTHR42690">
    <property type="entry name" value="THREONINE SYNTHASE FAMILY MEMBER"/>
    <property type="match status" value="1"/>
</dbReference>
<protein>
    <recommendedName>
        <fullName evidence="5 11">Threonine synthase</fullName>
        <ecNumber evidence="4 11">4.2.3.1</ecNumber>
    </recommendedName>
</protein>
<feature type="modified residue" description="N6-(pyridoxal phosphate)lysine" evidence="12">
    <location>
        <position position="112"/>
    </location>
</feature>
<feature type="domain" description="Threonine synthase N-terminal" evidence="14">
    <location>
        <begin position="2"/>
        <end position="80"/>
    </location>
</feature>
<dbReference type="Pfam" id="PF24857">
    <property type="entry name" value="THR4_C"/>
    <property type="match status" value="1"/>
</dbReference>
<evidence type="ECO:0000256" key="10">
    <source>
        <dbReference type="ARBA" id="ARBA00049144"/>
    </source>
</evidence>
<evidence type="ECO:0000256" key="3">
    <source>
        <dbReference type="ARBA" id="ARBA00005517"/>
    </source>
</evidence>
<accession>A0A6A7Y454</accession>
<comment type="similarity">
    <text evidence="3">Belongs to the threonine synthase family.</text>
</comment>